<organism evidence="1 2">
    <name type="scientific">Aliikangiella coralliicola</name>
    <dbReference type="NCBI Taxonomy" id="2592383"/>
    <lineage>
        <taxon>Bacteria</taxon>
        <taxon>Pseudomonadati</taxon>
        <taxon>Pseudomonadota</taxon>
        <taxon>Gammaproteobacteria</taxon>
        <taxon>Oceanospirillales</taxon>
        <taxon>Pleioneaceae</taxon>
        <taxon>Aliikangiella</taxon>
    </lineage>
</organism>
<proteinExistence type="predicted"/>
<dbReference type="Proteomes" id="UP000315439">
    <property type="component" value="Unassembled WGS sequence"/>
</dbReference>
<sequence>MKKWFVLAALGVVVLIIQVDAKEPLSDKEVTNILIKQSIRNYSGNCPCPYNRDRAGRRCGKRSAWSKPGGASPLCFASDVTKEMIGEFRRGTKSSK</sequence>
<comment type="caution">
    <text evidence="1">The sequence shown here is derived from an EMBL/GenBank/DDBJ whole genome shotgun (WGS) entry which is preliminary data.</text>
</comment>
<evidence type="ECO:0000313" key="2">
    <source>
        <dbReference type="Proteomes" id="UP000315439"/>
    </source>
</evidence>
<keyword evidence="2" id="KW-1185">Reference proteome</keyword>
<dbReference type="EMBL" id="VIKS01000001">
    <property type="protein sequence ID" value="TQV89386.1"/>
    <property type="molecule type" value="Genomic_DNA"/>
</dbReference>
<dbReference type="RefSeq" id="WP_142891450.1">
    <property type="nucleotide sequence ID" value="NZ_ML660160.1"/>
</dbReference>
<dbReference type="AlphaFoldDB" id="A0A545UIU5"/>
<accession>A0A545UIU5</accession>
<evidence type="ECO:0000313" key="1">
    <source>
        <dbReference type="EMBL" id="TQV89386.1"/>
    </source>
</evidence>
<name>A0A545UIU5_9GAMM</name>
<reference evidence="1 2" key="1">
    <citation type="submission" date="2019-07" db="EMBL/GenBank/DDBJ databases">
        <title>Draft genome for Aliikangiella sp. M105.</title>
        <authorList>
            <person name="Wang G."/>
        </authorList>
    </citation>
    <scope>NUCLEOTIDE SEQUENCE [LARGE SCALE GENOMIC DNA]</scope>
    <source>
        <strain evidence="1 2">M105</strain>
    </source>
</reference>
<dbReference type="OrthoDB" id="5525214at2"/>
<gene>
    <name evidence="1" type="ORF">FLL46_00445</name>
</gene>
<protein>
    <submittedName>
        <fullName evidence="1">Uncharacterized protein</fullName>
    </submittedName>
</protein>